<dbReference type="GO" id="GO:0019534">
    <property type="term" value="F:toxin transmembrane transporter activity"/>
    <property type="evidence" value="ECO:0007669"/>
    <property type="project" value="InterPro"/>
</dbReference>
<dbReference type="Pfam" id="PF06519">
    <property type="entry name" value="TolA"/>
    <property type="match status" value="1"/>
</dbReference>
<accession>A0AAE4FDL1</accession>
<proteinExistence type="predicted"/>
<name>A0AAE4FDL1_MORMO</name>
<gene>
    <name evidence="1" type="ORF">OSC06_08420</name>
</gene>
<dbReference type="AlphaFoldDB" id="A0AAE4FDL1"/>
<dbReference type="EMBL" id="JAPKIY010000013">
    <property type="protein sequence ID" value="MDS0897996.1"/>
    <property type="molecule type" value="Genomic_DNA"/>
</dbReference>
<evidence type="ECO:0000313" key="1">
    <source>
        <dbReference type="EMBL" id="MDS0897996.1"/>
    </source>
</evidence>
<comment type="caution">
    <text evidence="1">The sequence shown here is derived from an EMBL/GenBank/DDBJ whole genome shotgun (WGS) entry which is preliminary data.</text>
</comment>
<dbReference type="GO" id="GO:0016020">
    <property type="term" value="C:membrane"/>
    <property type="evidence" value="ECO:0007669"/>
    <property type="project" value="InterPro"/>
</dbReference>
<protein>
    <submittedName>
        <fullName evidence="1">Uncharacterized protein</fullName>
    </submittedName>
</protein>
<dbReference type="GO" id="GO:0043213">
    <property type="term" value="P:bacteriocin transport"/>
    <property type="evidence" value="ECO:0007669"/>
    <property type="project" value="InterPro"/>
</dbReference>
<sequence length="114" mass="12842">MKYITAVVLLLAGCAYDGHKNRNMQHNVAATTMNEYVEQIRDYMRGALVGFENGKQCNIVLQYGSSGLLESTTAQEGDPDFCSHILKYMIDPLHPVPNAPIEVRNKPIYLHFKL</sequence>
<dbReference type="RefSeq" id="WP_109882338.1">
    <property type="nucleotide sequence ID" value="NZ_BGLW01000018.1"/>
</dbReference>
<reference evidence="1" key="1">
    <citation type="submission" date="2023-02" db="EMBL/GenBank/DDBJ databases">
        <title>Detection, antimicrobial susceptibility and genomic characterization of NDM-producing species of Morganellaceae, Yersiniaceae, and Enterobacteriaceae other than Klebsiella.</title>
        <authorList>
            <person name="Camargo C.H."/>
            <person name="Sacchi C.T."/>
            <person name="Campos K.R."/>
        </authorList>
    </citation>
    <scope>NUCLEOTIDE SEQUENCE</scope>
    <source>
        <strain evidence="1">1189_21</strain>
    </source>
</reference>
<dbReference type="Gene3D" id="3.30.1150.10">
    <property type="match status" value="1"/>
</dbReference>
<dbReference type="Proteomes" id="UP001182247">
    <property type="component" value="Unassembled WGS sequence"/>
</dbReference>
<evidence type="ECO:0000313" key="2">
    <source>
        <dbReference type="Proteomes" id="UP001182247"/>
    </source>
</evidence>
<dbReference type="InterPro" id="IPR014161">
    <property type="entry name" value="Tol-Pal_TolA"/>
</dbReference>
<organism evidence="1 2">
    <name type="scientific">Morganella morganii</name>
    <name type="common">Proteus morganii</name>
    <dbReference type="NCBI Taxonomy" id="582"/>
    <lineage>
        <taxon>Bacteria</taxon>
        <taxon>Pseudomonadati</taxon>
        <taxon>Pseudomonadota</taxon>
        <taxon>Gammaproteobacteria</taxon>
        <taxon>Enterobacterales</taxon>
        <taxon>Morganellaceae</taxon>
        <taxon>Morganella</taxon>
    </lineage>
</organism>